<gene>
    <name evidence="3" type="ORF">PRZ48_014202</name>
</gene>
<comment type="caution">
    <text evidence="3">The sequence shown here is derived from an EMBL/GenBank/DDBJ whole genome shotgun (WGS) entry which is preliminary data.</text>
</comment>
<proteinExistence type="predicted"/>
<name>A0ABR0E0X5_ZASCE</name>
<keyword evidence="2" id="KW-1133">Transmembrane helix</keyword>
<protein>
    <submittedName>
        <fullName evidence="3">Uncharacterized protein</fullName>
    </submittedName>
</protein>
<feature type="transmembrane region" description="Helical" evidence="2">
    <location>
        <begin position="138"/>
        <end position="161"/>
    </location>
</feature>
<feature type="region of interest" description="Disordered" evidence="1">
    <location>
        <begin position="183"/>
        <end position="244"/>
    </location>
</feature>
<feature type="transmembrane region" description="Helical" evidence="2">
    <location>
        <begin position="108"/>
        <end position="126"/>
    </location>
</feature>
<keyword evidence="2" id="KW-0472">Membrane</keyword>
<dbReference type="Proteomes" id="UP001305779">
    <property type="component" value="Unassembled WGS sequence"/>
</dbReference>
<keyword evidence="2" id="KW-0812">Transmembrane</keyword>
<keyword evidence="4" id="KW-1185">Reference proteome</keyword>
<accession>A0ABR0E0X5</accession>
<sequence>MVKDCSDCTICRFNQLYVLGHDARLTRSTSTVFTPPSTMESNNANEVNRFLRIVTIGCWVPAFPFLLAHGIVTNTVCPVLGIVPMTFSAITALVHLTGGAKHRIPNIVVDLFCGTFLIGVLIPSWIMLSDGWRGDRGVVMVGTYGTVPMMINFVLHTWFVLREIELRNPFVWSRCPHCHGDLTHHKTPSHRAMSHVSSDSKESYEPVTMVDADEAAPAEGPSSYNHHEQSQPRPSTDDETARLV</sequence>
<organism evidence="3 4">
    <name type="scientific">Zasmidium cellare</name>
    <name type="common">Wine cellar mold</name>
    <name type="synonym">Racodium cellare</name>
    <dbReference type="NCBI Taxonomy" id="395010"/>
    <lineage>
        <taxon>Eukaryota</taxon>
        <taxon>Fungi</taxon>
        <taxon>Dikarya</taxon>
        <taxon>Ascomycota</taxon>
        <taxon>Pezizomycotina</taxon>
        <taxon>Dothideomycetes</taxon>
        <taxon>Dothideomycetidae</taxon>
        <taxon>Mycosphaerellales</taxon>
        <taxon>Mycosphaerellaceae</taxon>
        <taxon>Zasmidium</taxon>
    </lineage>
</organism>
<feature type="transmembrane region" description="Helical" evidence="2">
    <location>
        <begin position="50"/>
        <end position="72"/>
    </location>
</feature>
<evidence type="ECO:0000313" key="3">
    <source>
        <dbReference type="EMBL" id="KAK4494846.1"/>
    </source>
</evidence>
<reference evidence="3 4" key="1">
    <citation type="journal article" date="2023" name="G3 (Bethesda)">
        <title>A chromosome-level genome assembly of Zasmidium syzygii isolated from banana leaves.</title>
        <authorList>
            <person name="van Westerhoven A.C."/>
            <person name="Mehrabi R."/>
            <person name="Talebi R."/>
            <person name="Steentjes M.B.F."/>
            <person name="Corcolon B."/>
            <person name="Chong P.A."/>
            <person name="Kema G.H.J."/>
            <person name="Seidl M.F."/>
        </authorList>
    </citation>
    <scope>NUCLEOTIDE SEQUENCE [LARGE SCALE GENOMIC DNA]</scope>
    <source>
        <strain evidence="3 4">P124</strain>
    </source>
</reference>
<evidence type="ECO:0000256" key="2">
    <source>
        <dbReference type="SAM" id="Phobius"/>
    </source>
</evidence>
<dbReference type="EMBL" id="JAXOVC010000013">
    <property type="protein sequence ID" value="KAK4494846.1"/>
    <property type="molecule type" value="Genomic_DNA"/>
</dbReference>
<feature type="compositionally biased region" description="Basic and acidic residues" evidence="1">
    <location>
        <begin position="225"/>
        <end position="244"/>
    </location>
</feature>
<evidence type="ECO:0000256" key="1">
    <source>
        <dbReference type="SAM" id="MobiDB-lite"/>
    </source>
</evidence>
<evidence type="ECO:0000313" key="4">
    <source>
        <dbReference type="Proteomes" id="UP001305779"/>
    </source>
</evidence>
<feature type="transmembrane region" description="Helical" evidence="2">
    <location>
        <begin position="78"/>
        <end position="96"/>
    </location>
</feature>